<dbReference type="PANTHER" id="PTHR22888:SF18">
    <property type="entry name" value="CYTOCHROME BO(3) UBIQUINOL OXIDASE SUBUNIT 2"/>
    <property type="match status" value="1"/>
</dbReference>
<comment type="subcellular location">
    <subcellularLocation>
        <location evidence="2 15">Cell membrane</location>
        <topology evidence="2 15">Multi-pass membrane protein</topology>
    </subcellularLocation>
</comment>
<dbReference type="GO" id="GO:0005886">
    <property type="term" value="C:plasma membrane"/>
    <property type="evidence" value="ECO:0007669"/>
    <property type="project" value="UniProtKB-SubCell"/>
</dbReference>
<dbReference type="OrthoDB" id="9783445at2"/>
<comment type="function">
    <text evidence="14">Catalyzes quinol oxidation with the concomitant reduction of oxygen to water. Subunit II transfers the electrons from a quinol to the binuclear center of the catalytic subunit I.</text>
</comment>
<keyword evidence="8 15" id="KW-0812">Transmembrane</keyword>
<keyword evidence="9" id="KW-0732">Signal</keyword>
<proteinExistence type="inferred from homology"/>
<accession>A0A1B1Z016</accession>
<keyword evidence="7 14" id="KW-0679">Respiratory chain</keyword>
<dbReference type="InterPro" id="IPR006333">
    <property type="entry name" value="Cyt_o_ubiquinol_oxidase_su2"/>
</dbReference>
<dbReference type="InterPro" id="IPR002429">
    <property type="entry name" value="CcO_II-like_C"/>
</dbReference>
<dbReference type="STRING" id="255247.ABE41_002070"/>
<evidence type="ECO:0000256" key="13">
    <source>
        <dbReference type="ARBA" id="ARBA00023136"/>
    </source>
</evidence>
<dbReference type="GO" id="GO:0042773">
    <property type="term" value="P:ATP synthesis coupled electron transport"/>
    <property type="evidence" value="ECO:0007669"/>
    <property type="project" value="TreeGrafter"/>
</dbReference>
<evidence type="ECO:0000256" key="2">
    <source>
        <dbReference type="ARBA" id="ARBA00004651"/>
    </source>
</evidence>
<evidence type="ECO:0000256" key="9">
    <source>
        <dbReference type="ARBA" id="ARBA00022729"/>
    </source>
</evidence>
<dbReference type="KEGG" id="far:ABE41_002070"/>
<comment type="catalytic activity">
    <reaction evidence="1 14">
        <text>2 a quinol + O2 = 2 a quinone + 2 H2O</text>
        <dbReference type="Rhea" id="RHEA:55376"/>
        <dbReference type="ChEBI" id="CHEBI:15377"/>
        <dbReference type="ChEBI" id="CHEBI:15379"/>
        <dbReference type="ChEBI" id="CHEBI:24646"/>
        <dbReference type="ChEBI" id="CHEBI:132124"/>
    </reaction>
</comment>
<name>A0A1B1Z016_9BACL</name>
<evidence type="ECO:0000256" key="3">
    <source>
        <dbReference type="ARBA" id="ARBA00007866"/>
    </source>
</evidence>
<feature type="domain" description="Cytochrome oxidase subunit II transmembrane region profile" evidence="19">
    <location>
        <begin position="31"/>
        <end position="128"/>
    </location>
</feature>
<dbReference type="AlphaFoldDB" id="A0A1B1Z016"/>
<dbReference type="GO" id="GO:0004129">
    <property type="term" value="F:cytochrome-c oxidase activity"/>
    <property type="evidence" value="ECO:0007669"/>
    <property type="project" value="UniProtKB-UniRule"/>
</dbReference>
<evidence type="ECO:0000256" key="12">
    <source>
        <dbReference type="ARBA" id="ARBA00023002"/>
    </source>
</evidence>
<evidence type="ECO:0000256" key="16">
    <source>
        <dbReference type="SAM" id="MobiDB-lite"/>
    </source>
</evidence>
<keyword evidence="12 14" id="KW-0560">Oxidoreductase</keyword>
<evidence type="ECO:0000256" key="17">
    <source>
        <dbReference type="SAM" id="Phobius"/>
    </source>
</evidence>
<dbReference type="Gene3D" id="2.60.40.420">
    <property type="entry name" value="Cupredoxins - blue copper proteins"/>
    <property type="match status" value="1"/>
</dbReference>
<dbReference type="PROSITE" id="PS50999">
    <property type="entry name" value="COX2_TM"/>
    <property type="match status" value="1"/>
</dbReference>
<dbReference type="InterPro" id="IPR034227">
    <property type="entry name" value="CuRO_UO_II"/>
</dbReference>
<evidence type="ECO:0000256" key="15">
    <source>
        <dbReference type="RuleBase" id="RU000456"/>
    </source>
</evidence>
<feature type="compositionally biased region" description="Basic and acidic residues" evidence="16">
    <location>
        <begin position="308"/>
        <end position="336"/>
    </location>
</feature>
<dbReference type="InterPro" id="IPR006332">
    <property type="entry name" value="QoxA"/>
</dbReference>
<dbReference type="Proteomes" id="UP000077412">
    <property type="component" value="Chromosome"/>
</dbReference>
<evidence type="ECO:0000256" key="7">
    <source>
        <dbReference type="ARBA" id="ARBA00022660"/>
    </source>
</evidence>
<dbReference type="Pfam" id="PF00116">
    <property type="entry name" value="COX2"/>
    <property type="match status" value="1"/>
</dbReference>
<keyword evidence="21" id="KW-1185">Reference proteome</keyword>
<dbReference type="InterPro" id="IPR011759">
    <property type="entry name" value="Cyt_c_oxidase_su2_TM_dom"/>
</dbReference>
<keyword evidence="5 14" id="KW-0813">Transport</keyword>
<dbReference type="SUPFAM" id="SSF49503">
    <property type="entry name" value="Cupredoxins"/>
    <property type="match status" value="1"/>
</dbReference>
<dbReference type="InterPro" id="IPR008972">
    <property type="entry name" value="Cupredoxin"/>
</dbReference>
<dbReference type="GO" id="GO:0005507">
    <property type="term" value="F:copper ion binding"/>
    <property type="evidence" value="ECO:0007669"/>
    <property type="project" value="InterPro"/>
</dbReference>
<reference evidence="20 21" key="1">
    <citation type="submission" date="2016-08" db="EMBL/GenBank/DDBJ databases">
        <title>Complete genome sequence of Fictibacillus arsenicus G25-54, a strain with toxicity to nematodes and a potential arsenic-resistance activity.</title>
        <authorList>
            <person name="Zheng Z."/>
        </authorList>
    </citation>
    <scope>NUCLEOTIDE SEQUENCE [LARGE SCALE GENOMIC DNA]</scope>
    <source>
        <strain evidence="20 21">G25-54</strain>
    </source>
</reference>
<evidence type="ECO:0000256" key="10">
    <source>
        <dbReference type="ARBA" id="ARBA00022982"/>
    </source>
</evidence>
<feature type="transmembrane region" description="Helical" evidence="17">
    <location>
        <begin position="97"/>
        <end position="115"/>
    </location>
</feature>
<feature type="transmembrane region" description="Helical" evidence="17">
    <location>
        <begin position="53"/>
        <end position="77"/>
    </location>
</feature>
<comment type="similarity">
    <text evidence="3 14 15">Belongs to the cytochrome c oxidase subunit 2 family.</text>
</comment>
<evidence type="ECO:0000259" key="18">
    <source>
        <dbReference type="PROSITE" id="PS50857"/>
    </source>
</evidence>
<feature type="transmembrane region" description="Helical" evidence="17">
    <location>
        <begin position="20"/>
        <end position="41"/>
    </location>
</feature>
<dbReference type="CDD" id="cd04212">
    <property type="entry name" value="CuRO_UO_II"/>
    <property type="match status" value="1"/>
</dbReference>
<sequence length="336" mass="38663">MLLNRERKVDLVMQRLKPFLTFGLLIAVFMLSGCSDMVVLDPKGPVGEQQKDLIMYSIWFMLFILLVVYALTAFIVYKYRDRKNHKGYDPDNEGSHLLETIWWIIPIIITIALAVPTVKTIYSLEGPPEETKDQKPLVIHATSVDWKWVFTYPEQDIETVNYLHIPEDRPVLFKLTSADSMASFWVPQLGGQKYAMAGMETKLYLQADEQGTYEGRNSNFTGEGFTDHTFDVMAMSDEEFEKWASETKADAPELTKEQYDKLMLPGHVKEMTFSSTHLGFVNHADEADYAIKARERLGYEPLIPHSKAAKEKREEEKEKKQQEQEESESHGDSHAH</sequence>
<dbReference type="PROSITE" id="PS51257">
    <property type="entry name" value="PROKAR_LIPOPROTEIN"/>
    <property type="match status" value="1"/>
</dbReference>
<evidence type="ECO:0000259" key="19">
    <source>
        <dbReference type="PROSITE" id="PS50999"/>
    </source>
</evidence>
<evidence type="ECO:0000256" key="1">
    <source>
        <dbReference type="ARBA" id="ARBA00000725"/>
    </source>
</evidence>
<feature type="region of interest" description="Disordered" evidence="16">
    <location>
        <begin position="298"/>
        <end position="336"/>
    </location>
</feature>
<evidence type="ECO:0000256" key="8">
    <source>
        <dbReference type="ARBA" id="ARBA00022692"/>
    </source>
</evidence>
<dbReference type="SUPFAM" id="SSF81464">
    <property type="entry name" value="Cytochrome c oxidase subunit II-like, transmembrane region"/>
    <property type="match status" value="1"/>
</dbReference>
<keyword evidence="13 14" id="KW-0472">Membrane</keyword>
<keyword evidence="10 14" id="KW-0249">Electron transport</keyword>
<dbReference type="InterPro" id="IPR036257">
    <property type="entry name" value="Cyt_c_oxidase_su2_TM_sf"/>
</dbReference>
<dbReference type="NCBIfam" id="TIGR01432">
    <property type="entry name" value="QOXA"/>
    <property type="match status" value="1"/>
</dbReference>
<dbReference type="PIRSF" id="PIRSF000292">
    <property type="entry name" value="Ubi_od_II"/>
    <property type="match status" value="1"/>
</dbReference>
<gene>
    <name evidence="20" type="ORF">ABE41_002070</name>
</gene>
<keyword evidence="6 14" id="KW-1003">Cell membrane</keyword>
<dbReference type="GO" id="GO:0009486">
    <property type="term" value="F:cytochrome bo3 ubiquinol oxidase activity"/>
    <property type="evidence" value="ECO:0007669"/>
    <property type="project" value="InterPro"/>
</dbReference>
<keyword evidence="11 17" id="KW-1133">Transmembrane helix</keyword>
<evidence type="ECO:0000256" key="4">
    <source>
        <dbReference type="ARBA" id="ARBA00016131"/>
    </source>
</evidence>
<evidence type="ECO:0000256" key="11">
    <source>
        <dbReference type="ARBA" id="ARBA00022989"/>
    </source>
</evidence>
<evidence type="ECO:0000256" key="6">
    <source>
        <dbReference type="ARBA" id="ARBA00022475"/>
    </source>
</evidence>
<evidence type="ECO:0000313" key="21">
    <source>
        <dbReference type="Proteomes" id="UP000077412"/>
    </source>
</evidence>
<organism evidence="20 21">
    <name type="scientific">Fictibacillus arsenicus</name>
    <dbReference type="NCBI Taxonomy" id="255247"/>
    <lineage>
        <taxon>Bacteria</taxon>
        <taxon>Bacillati</taxon>
        <taxon>Bacillota</taxon>
        <taxon>Bacilli</taxon>
        <taxon>Bacillales</taxon>
        <taxon>Fictibacillaceae</taxon>
        <taxon>Fictibacillus</taxon>
    </lineage>
</organism>
<dbReference type="PANTHER" id="PTHR22888">
    <property type="entry name" value="CYTOCHROME C OXIDASE, SUBUNIT II"/>
    <property type="match status" value="1"/>
</dbReference>
<dbReference type="GO" id="GO:0016682">
    <property type="term" value="F:oxidoreductase activity, acting on diphenols and related substances as donors, oxygen as acceptor"/>
    <property type="evidence" value="ECO:0007669"/>
    <property type="project" value="InterPro"/>
</dbReference>
<evidence type="ECO:0000313" key="20">
    <source>
        <dbReference type="EMBL" id="ANX10801.1"/>
    </source>
</evidence>
<evidence type="ECO:0000256" key="14">
    <source>
        <dbReference type="PIRNR" id="PIRNR000292"/>
    </source>
</evidence>
<dbReference type="Gene3D" id="1.10.287.90">
    <property type="match status" value="1"/>
</dbReference>
<dbReference type="EC" id="1.10.3.-" evidence="14"/>
<dbReference type="Pfam" id="PF02790">
    <property type="entry name" value="COX2_TM"/>
    <property type="match status" value="1"/>
</dbReference>
<dbReference type="EMBL" id="CP016761">
    <property type="protein sequence ID" value="ANX10801.1"/>
    <property type="molecule type" value="Genomic_DNA"/>
</dbReference>
<dbReference type="PROSITE" id="PS50857">
    <property type="entry name" value="COX2_CUA"/>
    <property type="match status" value="1"/>
</dbReference>
<feature type="domain" description="Cytochrome oxidase subunit II copper A binding" evidence="18">
    <location>
        <begin position="134"/>
        <end position="246"/>
    </location>
</feature>
<protein>
    <recommendedName>
        <fullName evidence="4 14">Quinol oxidase subunit 2</fullName>
        <ecNumber evidence="14">1.10.3.-</ecNumber>
    </recommendedName>
</protein>
<evidence type="ECO:0000256" key="5">
    <source>
        <dbReference type="ARBA" id="ARBA00022448"/>
    </source>
</evidence>
<dbReference type="InterPro" id="IPR045187">
    <property type="entry name" value="CcO_II"/>
</dbReference>